<feature type="compositionally biased region" description="Low complexity" evidence="1">
    <location>
        <begin position="25"/>
        <end position="44"/>
    </location>
</feature>
<comment type="caution">
    <text evidence="3">The sequence shown here is derived from an EMBL/GenBank/DDBJ whole genome shotgun (WGS) entry which is preliminary data.</text>
</comment>
<dbReference type="Pfam" id="PF13360">
    <property type="entry name" value="PQQ_2"/>
    <property type="match status" value="2"/>
</dbReference>
<dbReference type="SMART" id="SM00564">
    <property type="entry name" value="PQQ"/>
    <property type="match status" value="4"/>
</dbReference>
<evidence type="ECO:0000256" key="1">
    <source>
        <dbReference type="SAM" id="MobiDB-lite"/>
    </source>
</evidence>
<dbReference type="InterPro" id="IPR015943">
    <property type="entry name" value="WD40/YVTN_repeat-like_dom_sf"/>
</dbReference>
<keyword evidence="4" id="KW-1185">Reference proteome</keyword>
<sequence length="428" mass="42918">MPPLTRRDALRAGGASVLAGLAGCSAPSSTTTNEESPTATSSSADGTAGIDAAWERALGGETALGPALADGTLYAGTADGTLHALDPGTGATRWTADAGAGFFGGTGGGGATPTVVGDTVYVVAGARTGVSGGDFRAAAFDATNGSETWSFTPDEHGFLTLLGVHEGLVYAATSDDYLQNEGETLYALDAASGDVSWTAAVGDPSGWAFGAGGVYVESFSGVRAVSTDDGSPRWSASGGLTDGVGVAGDTLVAGFEPEDRPSLAGLDPATGDVRWRGPERRVPSYAVADGVVYAGGETAEAYDAATGERRWSAESRWGGLVTGPPVGGRLPVLSRGFLHVFDAATGERRWGTEVAVDSALVAGRSRVAYVSSTADGAVPSTLVVRDAATGDPVRSVTVDAGVTLTTPVLDGDAAVVATGDGHVYRFRT</sequence>
<name>A0A830F9R4_9EURY</name>
<dbReference type="OrthoDB" id="145878at2157"/>
<dbReference type="SUPFAM" id="SSF50998">
    <property type="entry name" value="Quinoprotein alcohol dehydrogenase-like"/>
    <property type="match status" value="1"/>
</dbReference>
<proteinExistence type="predicted"/>
<dbReference type="RefSeq" id="WP_188882451.1">
    <property type="nucleotide sequence ID" value="NZ_BMPF01000002.1"/>
</dbReference>
<feature type="region of interest" description="Disordered" evidence="1">
    <location>
        <begin position="25"/>
        <end position="47"/>
    </location>
</feature>
<dbReference type="PANTHER" id="PTHR34512">
    <property type="entry name" value="CELL SURFACE PROTEIN"/>
    <property type="match status" value="1"/>
</dbReference>
<dbReference type="Gene3D" id="2.40.128.630">
    <property type="match status" value="2"/>
</dbReference>
<evidence type="ECO:0000313" key="3">
    <source>
        <dbReference type="EMBL" id="GGL33520.1"/>
    </source>
</evidence>
<feature type="domain" description="Pyrrolo-quinoline quinone repeat" evidence="2">
    <location>
        <begin position="220"/>
        <end position="426"/>
    </location>
</feature>
<evidence type="ECO:0000313" key="4">
    <source>
        <dbReference type="Proteomes" id="UP000628840"/>
    </source>
</evidence>
<dbReference type="Proteomes" id="UP000628840">
    <property type="component" value="Unassembled WGS sequence"/>
</dbReference>
<dbReference type="InterPro" id="IPR006311">
    <property type="entry name" value="TAT_signal"/>
</dbReference>
<dbReference type="InterPro" id="IPR018391">
    <property type="entry name" value="PQQ_b-propeller_rpt"/>
</dbReference>
<dbReference type="AlphaFoldDB" id="A0A830F9R4"/>
<reference evidence="3 4" key="1">
    <citation type="journal article" date="2019" name="Int. J. Syst. Evol. Microbiol.">
        <title>The Global Catalogue of Microorganisms (GCM) 10K type strain sequencing project: providing services to taxonomists for standard genome sequencing and annotation.</title>
        <authorList>
            <consortium name="The Broad Institute Genomics Platform"/>
            <consortium name="The Broad Institute Genome Sequencing Center for Infectious Disease"/>
            <person name="Wu L."/>
            <person name="Ma J."/>
        </authorList>
    </citation>
    <scope>NUCLEOTIDE SEQUENCE [LARGE SCALE GENOMIC DNA]</scope>
    <source>
        <strain evidence="3 4">JCM 19585</strain>
    </source>
</reference>
<accession>A0A830F9R4</accession>
<evidence type="ECO:0000259" key="2">
    <source>
        <dbReference type="Pfam" id="PF13360"/>
    </source>
</evidence>
<protein>
    <recommendedName>
        <fullName evidence="2">Pyrrolo-quinoline quinone repeat domain-containing protein</fullName>
    </recommendedName>
</protein>
<dbReference type="PROSITE" id="PS51257">
    <property type="entry name" value="PROKAR_LIPOPROTEIN"/>
    <property type="match status" value="1"/>
</dbReference>
<dbReference type="InterPro" id="IPR002372">
    <property type="entry name" value="PQQ_rpt_dom"/>
</dbReference>
<gene>
    <name evidence="3" type="ORF">GCM10009037_16430</name>
</gene>
<dbReference type="InterPro" id="IPR011047">
    <property type="entry name" value="Quinoprotein_ADH-like_sf"/>
</dbReference>
<organism evidence="3 4">
    <name type="scientific">Halarchaeum grantii</name>
    <dbReference type="NCBI Taxonomy" id="1193105"/>
    <lineage>
        <taxon>Archaea</taxon>
        <taxon>Methanobacteriati</taxon>
        <taxon>Methanobacteriota</taxon>
        <taxon>Stenosarchaea group</taxon>
        <taxon>Halobacteria</taxon>
        <taxon>Halobacteriales</taxon>
        <taxon>Halobacteriaceae</taxon>
    </lineage>
</organism>
<dbReference type="Gene3D" id="2.130.10.10">
    <property type="entry name" value="YVTN repeat-like/Quinoprotein amine dehydrogenase"/>
    <property type="match status" value="1"/>
</dbReference>
<dbReference type="PANTHER" id="PTHR34512:SF30">
    <property type="entry name" value="OUTER MEMBRANE PROTEIN ASSEMBLY FACTOR BAMB"/>
    <property type="match status" value="1"/>
</dbReference>
<feature type="domain" description="Pyrrolo-quinoline quinone repeat" evidence="2">
    <location>
        <begin position="53"/>
        <end position="206"/>
    </location>
</feature>
<dbReference type="PROSITE" id="PS51318">
    <property type="entry name" value="TAT"/>
    <property type="match status" value="1"/>
</dbReference>
<dbReference type="EMBL" id="BMPF01000002">
    <property type="protein sequence ID" value="GGL33520.1"/>
    <property type="molecule type" value="Genomic_DNA"/>
</dbReference>